<keyword evidence="2" id="KW-1185">Reference proteome</keyword>
<reference evidence="1" key="1">
    <citation type="submission" date="2022-07" db="EMBL/GenBank/DDBJ databases">
        <authorList>
            <person name="Macas J."/>
            <person name="Novak P."/>
            <person name="Neumann P."/>
        </authorList>
    </citation>
    <scope>NUCLEOTIDE SEQUENCE</scope>
</reference>
<proteinExistence type="predicted"/>
<dbReference type="InterPro" id="IPR012340">
    <property type="entry name" value="NA-bd_OB-fold"/>
</dbReference>
<dbReference type="EMBL" id="CAMAPF010000105">
    <property type="protein sequence ID" value="CAH9099353.1"/>
    <property type="molecule type" value="Genomic_DNA"/>
</dbReference>
<feature type="non-terminal residue" evidence="1">
    <location>
        <position position="89"/>
    </location>
</feature>
<organism evidence="1 2">
    <name type="scientific">Cuscuta epithymum</name>
    <dbReference type="NCBI Taxonomy" id="186058"/>
    <lineage>
        <taxon>Eukaryota</taxon>
        <taxon>Viridiplantae</taxon>
        <taxon>Streptophyta</taxon>
        <taxon>Embryophyta</taxon>
        <taxon>Tracheophyta</taxon>
        <taxon>Spermatophyta</taxon>
        <taxon>Magnoliopsida</taxon>
        <taxon>eudicotyledons</taxon>
        <taxon>Gunneridae</taxon>
        <taxon>Pentapetalae</taxon>
        <taxon>asterids</taxon>
        <taxon>lamiids</taxon>
        <taxon>Solanales</taxon>
        <taxon>Convolvulaceae</taxon>
        <taxon>Cuscuteae</taxon>
        <taxon>Cuscuta</taxon>
        <taxon>Cuscuta subgen. Cuscuta</taxon>
    </lineage>
</organism>
<evidence type="ECO:0008006" key="3">
    <source>
        <dbReference type="Google" id="ProtNLM"/>
    </source>
</evidence>
<accession>A0AAV0DIG3</accession>
<comment type="caution">
    <text evidence="1">The sequence shown here is derived from an EMBL/GenBank/DDBJ whole genome shotgun (WGS) entry which is preliminary data.</text>
</comment>
<dbReference type="Proteomes" id="UP001152523">
    <property type="component" value="Unassembled WGS sequence"/>
</dbReference>
<dbReference type="Gene3D" id="2.40.50.140">
    <property type="entry name" value="Nucleic acid-binding proteins"/>
    <property type="match status" value="1"/>
</dbReference>
<evidence type="ECO:0000313" key="2">
    <source>
        <dbReference type="Proteomes" id="UP001152523"/>
    </source>
</evidence>
<dbReference type="AlphaFoldDB" id="A0AAV0DIG3"/>
<dbReference type="SUPFAM" id="SSF50249">
    <property type="entry name" value="Nucleic acid-binding proteins"/>
    <property type="match status" value="1"/>
</dbReference>
<name>A0AAV0DIG3_9ASTE</name>
<protein>
    <recommendedName>
        <fullName evidence="3">Replication factor A C-terminal domain-containing protein</fullName>
    </recommendedName>
</protein>
<gene>
    <name evidence="1" type="ORF">CEPIT_LOCUS14949</name>
</gene>
<evidence type="ECO:0000313" key="1">
    <source>
        <dbReference type="EMBL" id="CAH9099353.1"/>
    </source>
</evidence>
<sequence>MTVTTVTQTTQGDETGDDILSGHANITTMNTLLNTTEEGFYWVLGDIVSIENFREWCYLSCPTCNKKLKPEEERFRCSNCNETLAEGVY</sequence>